<evidence type="ECO:0000313" key="1">
    <source>
        <dbReference type="EMBL" id="KAH3713163.1"/>
    </source>
</evidence>
<proteinExistence type="predicted"/>
<keyword evidence="2" id="KW-1185">Reference proteome</keyword>
<comment type="caution">
    <text evidence="1">The sequence shown here is derived from an EMBL/GenBank/DDBJ whole genome shotgun (WGS) entry which is preliminary data.</text>
</comment>
<organism evidence="1 2">
    <name type="scientific">Dreissena polymorpha</name>
    <name type="common">Zebra mussel</name>
    <name type="synonym">Mytilus polymorpha</name>
    <dbReference type="NCBI Taxonomy" id="45954"/>
    <lineage>
        <taxon>Eukaryota</taxon>
        <taxon>Metazoa</taxon>
        <taxon>Spiralia</taxon>
        <taxon>Lophotrochozoa</taxon>
        <taxon>Mollusca</taxon>
        <taxon>Bivalvia</taxon>
        <taxon>Autobranchia</taxon>
        <taxon>Heteroconchia</taxon>
        <taxon>Euheterodonta</taxon>
        <taxon>Imparidentia</taxon>
        <taxon>Neoheterodontei</taxon>
        <taxon>Myida</taxon>
        <taxon>Dreissenoidea</taxon>
        <taxon>Dreissenidae</taxon>
        <taxon>Dreissena</taxon>
    </lineage>
</organism>
<sequence>MGFIHVAVPPPFDVHGGFISSFIQPLQSVLMSVESIEDASSMVEQKTDVSDQYFLNGYISLHIQ</sequence>
<dbReference type="Proteomes" id="UP000828390">
    <property type="component" value="Unassembled WGS sequence"/>
</dbReference>
<evidence type="ECO:0000313" key="2">
    <source>
        <dbReference type="Proteomes" id="UP000828390"/>
    </source>
</evidence>
<accession>A0A9D4BY56</accession>
<dbReference type="AlphaFoldDB" id="A0A9D4BY56"/>
<reference evidence="1" key="2">
    <citation type="submission" date="2020-11" db="EMBL/GenBank/DDBJ databases">
        <authorList>
            <person name="McCartney M.A."/>
            <person name="Auch B."/>
            <person name="Kono T."/>
            <person name="Mallez S."/>
            <person name="Becker A."/>
            <person name="Gohl D.M."/>
            <person name="Silverstein K.A.T."/>
            <person name="Koren S."/>
            <person name="Bechman K.B."/>
            <person name="Herman A."/>
            <person name="Abrahante J.E."/>
            <person name="Garbe J."/>
        </authorList>
    </citation>
    <scope>NUCLEOTIDE SEQUENCE</scope>
    <source>
        <strain evidence="1">Duluth1</strain>
        <tissue evidence="1">Whole animal</tissue>
    </source>
</reference>
<name>A0A9D4BY56_DREPO</name>
<reference evidence="1" key="1">
    <citation type="journal article" date="2019" name="bioRxiv">
        <title>The Genome of the Zebra Mussel, Dreissena polymorpha: A Resource for Invasive Species Research.</title>
        <authorList>
            <person name="McCartney M.A."/>
            <person name="Auch B."/>
            <person name="Kono T."/>
            <person name="Mallez S."/>
            <person name="Zhang Y."/>
            <person name="Obille A."/>
            <person name="Becker A."/>
            <person name="Abrahante J.E."/>
            <person name="Garbe J."/>
            <person name="Badalamenti J.P."/>
            <person name="Herman A."/>
            <person name="Mangelson H."/>
            <person name="Liachko I."/>
            <person name="Sullivan S."/>
            <person name="Sone E.D."/>
            <person name="Koren S."/>
            <person name="Silverstein K.A.T."/>
            <person name="Beckman K.B."/>
            <person name="Gohl D.M."/>
        </authorList>
    </citation>
    <scope>NUCLEOTIDE SEQUENCE</scope>
    <source>
        <strain evidence="1">Duluth1</strain>
        <tissue evidence="1">Whole animal</tissue>
    </source>
</reference>
<gene>
    <name evidence="1" type="ORF">DPMN_072949</name>
</gene>
<dbReference type="EMBL" id="JAIWYP010000014">
    <property type="protein sequence ID" value="KAH3713163.1"/>
    <property type="molecule type" value="Genomic_DNA"/>
</dbReference>
<protein>
    <submittedName>
        <fullName evidence="1">Uncharacterized protein</fullName>
    </submittedName>
</protein>